<accession>A0ABQ5W925</accession>
<proteinExistence type="predicted"/>
<keyword evidence="3" id="KW-1185">Reference proteome</keyword>
<evidence type="ECO:0000313" key="2">
    <source>
        <dbReference type="EMBL" id="GLQ56615.1"/>
    </source>
</evidence>
<dbReference type="Gene3D" id="3.90.1580.10">
    <property type="entry name" value="paralog of FGE (formylglycine-generating enzyme)"/>
    <property type="match status" value="1"/>
</dbReference>
<evidence type="ECO:0000259" key="1">
    <source>
        <dbReference type="Pfam" id="PF03781"/>
    </source>
</evidence>
<dbReference type="EMBL" id="BSNS01000020">
    <property type="protein sequence ID" value="GLQ56615.1"/>
    <property type="molecule type" value="Genomic_DNA"/>
</dbReference>
<dbReference type="PANTHER" id="PTHR23150">
    <property type="entry name" value="SULFATASE MODIFYING FACTOR 1, 2"/>
    <property type="match status" value="1"/>
</dbReference>
<dbReference type="RefSeq" id="WP_284342007.1">
    <property type="nucleotide sequence ID" value="NZ_BSNS01000020.1"/>
</dbReference>
<gene>
    <name evidence="2" type="primary">nirV</name>
    <name evidence="2" type="ORF">GCM10010862_38740</name>
</gene>
<comment type="caution">
    <text evidence="2">The sequence shown here is derived from an EMBL/GenBank/DDBJ whole genome shotgun (WGS) entry which is preliminary data.</text>
</comment>
<name>A0ABQ5W925_9HYPH</name>
<reference evidence="3" key="1">
    <citation type="journal article" date="2019" name="Int. J. Syst. Evol. Microbiol.">
        <title>The Global Catalogue of Microorganisms (GCM) 10K type strain sequencing project: providing services to taxonomists for standard genome sequencing and annotation.</title>
        <authorList>
            <consortium name="The Broad Institute Genomics Platform"/>
            <consortium name="The Broad Institute Genome Sequencing Center for Infectious Disease"/>
            <person name="Wu L."/>
            <person name="Ma J."/>
        </authorList>
    </citation>
    <scope>NUCLEOTIDE SEQUENCE [LARGE SCALE GENOMIC DNA]</scope>
    <source>
        <strain evidence="3">NBRC 112416</strain>
    </source>
</reference>
<dbReference type="InterPro" id="IPR051043">
    <property type="entry name" value="Sulfatase_Mod_Factor_Kinase"/>
</dbReference>
<dbReference type="Proteomes" id="UP001156691">
    <property type="component" value="Unassembled WGS sequence"/>
</dbReference>
<dbReference type="InterPro" id="IPR016187">
    <property type="entry name" value="CTDL_fold"/>
</dbReference>
<evidence type="ECO:0000313" key="3">
    <source>
        <dbReference type="Proteomes" id="UP001156691"/>
    </source>
</evidence>
<dbReference type="InterPro" id="IPR005532">
    <property type="entry name" value="SUMF_dom"/>
</dbReference>
<dbReference type="PANTHER" id="PTHR23150:SF19">
    <property type="entry name" value="FORMYLGLYCINE-GENERATING ENZYME"/>
    <property type="match status" value="1"/>
</dbReference>
<protein>
    <submittedName>
        <fullName evidence="2">Nitrate reductase</fullName>
    </submittedName>
</protein>
<feature type="domain" description="Sulfatase-modifying factor enzyme-like" evidence="1">
    <location>
        <begin position="48"/>
        <end position="281"/>
    </location>
</feature>
<sequence>MAAVTHPIENAAKSLLLPALLLACGLVLVAVQLGAFTFAIRPATVASPETVVIPAGSFTYRPEGHFFRDERAIDAPMMTVELQPVAIMKYQVRLADYALCVAEGACEPAEPRLAGGGDVPVTGVNYEDATTYAVWLSGRTGEHWELPTDREWAYAAGQTFEAEALGIAATDDPAALWLAKYEKEAARETDASRVPQPLGSFGINANGIADMGGNVWEWTQTCHRRVHIDAESTVLSEVPACTIRVLDGQHRASMSFFIRDAKSGGCSVGIPPDNLGFRLVRRHSWLEQILLAAGFGG</sequence>
<dbReference type="Pfam" id="PF03781">
    <property type="entry name" value="FGE-sulfatase"/>
    <property type="match status" value="1"/>
</dbReference>
<organism evidence="2 3">
    <name type="scientific">Devosia nitrariae</name>
    <dbReference type="NCBI Taxonomy" id="2071872"/>
    <lineage>
        <taxon>Bacteria</taxon>
        <taxon>Pseudomonadati</taxon>
        <taxon>Pseudomonadota</taxon>
        <taxon>Alphaproteobacteria</taxon>
        <taxon>Hyphomicrobiales</taxon>
        <taxon>Devosiaceae</taxon>
        <taxon>Devosia</taxon>
    </lineage>
</organism>
<dbReference type="SUPFAM" id="SSF56436">
    <property type="entry name" value="C-type lectin-like"/>
    <property type="match status" value="1"/>
</dbReference>
<dbReference type="InterPro" id="IPR042095">
    <property type="entry name" value="SUMF_sf"/>
</dbReference>